<protein>
    <submittedName>
        <fullName evidence="1">Uncharacterized protein</fullName>
    </submittedName>
</protein>
<name>A0A432V282_9HYPH</name>
<evidence type="ECO:0000313" key="1">
    <source>
        <dbReference type="EMBL" id="RUM96314.1"/>
    </source>
</evidence>
<evidence type="ECO:0000313" key="2">
    <source>
        <dbReference type="Proteomes" id="UP000281647"/>
    </source>
</evidence>
<comment type="caution">
    <text evidence="1">The sequence shown here is derived from an EMBL/GenBank/DDBJ whole genome shotgun (WGS) entry which is preliminary data.</text>
</comment>
<organism evidence="1 2">
    <name type="scientific">Borborobacter arsenicus</name>
    <dbReference type="NCBI Taxonomy" id="1851146"/>
    <lineage>
        <taxon>Bacteria</taxon>
        <taxon>Pseudomonadati</taxon>
        <taxon>Pseudomonadota</taxon>
        <taxon>Alphaproteobacteria</taxon>
        <taxon>Hyphomicrobiales</taxon>
        <taxon>Phyllobacteriaceae</taxon>
        <taxon>Borborobacter</taxon>
    </lineage>
</organism>
<proteinExistence type="predicted"/>
<keyword evidence="2" id="KW-1185">Reference proteome</keyword>
<sequence>MDVTWPLIGIVPHGEKSQLDHWHHTNADRLCEHASSIDLIDELGGGRVTIASLGVADPNPAYIQGTKRTDELAFPLPHN</sequence>
<dbReference type="RefSeq" id="WP_128627999.1">
    <property type="nucleotide sequence ID" value="NZ_RKST01000020.1"/>
</dbReference>
<reference evidence="1 2" key="1">
    <citation type="submission" date="2018-11" db="EMBL/GenBank/DDBJ databases">
        <title>Pseudaminobacter arsenicus sp. nov., an arsenic-resistant bacterium isolated from arsenic-rich aquifers.</title>
        <authorList>
            <person name="Mu Y."/>
        </authorList>
    </citation>
    <scope>NUCLEOTIDE SEQUENCE [LARGE SCALE GENOMIC DNA]</scope>
    <source>
        <strain evidence="1 2">CB3</strain>
    </source>
</reference>
<dbReference type="EMBL" id="RKST01000020">
    <property type="protein sequence ID" value="RUM96314.1"/>
    <property type="molecule type" value="Genomic_DNA"/>
</dbReference>
<gene>
    <name evidence="1" type="ORF">EET67_18355</name>
</gene>
<accession>A0A432V282</accession>
<dbReference type="AlphaFoldDB" id="A0A432V282"/>
<dbReference type="Proteomes" id="UP000281647">
    <property type="component" value="Unassembled WGS sequence"/>
</dbReference>